<proteinExistence type="inferred from homology"/>
<feature type="domain" description="RSE1/DDB1/CPSF1 C-terminal" evidence="5">
    <location>
        <begin position="745"/>
        <end position="1040"/>
    </location>
</feature>
<keyword evidence="4" id="KW-0539">Nucleus</keyword>
<evidence type="ECO:0000256" key="2">
    <source>
        <dbReference type="ARBA" id="ARBA00007453"/>
    </source>
</evidence>
<dbReference type="Gene3D" id="1.10.150.910">
    <property type="match status" value="1"/>
</dbReference>
<dbReference type="GO" id="GO:0005634">
    <property type="term" value="C:nucleus"/>
    <property type="evidence" value="ECO:0007669"/>
    <property type="project" value="UniProtKB-SubCell"/>
</dbReference>
<evidence type="ECO:0000256" key="4">
    <source>
        <dbReference type="ARBA" id="ARBA00023242"/>
    </source>
</evidence>
<dbReference type="FunCoup" id="A0A1X2H5X0">
    <property type="interactions" value="887"/>
</dbReference>
<dbReference type="SUPFAM" id="SSF50998">
    <property type="entry name" value="Quinoprotein alcohol dehydrogenase-like"/>
    <property type="match status" value="1"/>
</dbReference>
<dbReference type="InterPro" id="IPR015943">
    <property type="entry name" value="WD40/YVTN_repeat-like_dom_sf"/>
</dbReference>
<evidence type="ECO:0000256" key="3">
    <source>
        <dbReference type="ARBA" id="ARBA00014577"/>
    </source>
</evidence>
<dbReference type="Pfam" id="PF10433">
    <property type="entry name" value="Beta-prop_RSE1_1st"/>
    <property type="match status" value="1"/>
</dbReference>
<keyword evidence="9" id="KW-1185">Reference proteome</keyword>
<dbReference type="STRING" id="13706.A0A1X2H5X0"/>
<dbReference type="InterPro" id="IPR058543">
    <property type="entry name" value="Beta-prop_RSE1/DDB1/CPSF1_2nd"/>
</dbReference>
<dbReference type="EMBL" id="MCGN01000008">
    <property type="protein sequence ID" value="ORY93875.1"/>
    <property type="molecule type" value="Genomic_DNA"/>
</dbReference>
<feature type="domain" description="RSE1/DDB1/CPSF1 second beta-propeller" evidence="7">
    <location>
        <begin position="397"/>
        <end position="693"/>
    </location>
</feature>
<dbReference type="Gene3D" id="2.130.10.10">
    <property type="entry name" value="YVTN repeat-like/Quinoprotein amine dehydrogenase"/>
    <property type="match status" value="3"/>
</dbReference>
<dbReference type="InterPro" id="IPR050358">
    <property type="entry name" value="RSE1/DDB1/CFT1"/>
</dbReference>
<evidence type="ECO:0000259" key="7">
    <source>
        <dbReference type="Pfam" id="PF23726"/>
    </source>
</evidence>
<comment type="subcellular location">
    <subcellularLocation>
        <location evidence="1">Nucleus</location>
    </subcellularLocation>
</comment>
<dbReference type="OrthoDB" id="433457at2759"/>
<comment type="similarity">
    <text evidence="2">Belongs to the DDB1 family.</text>
</comment>
<evidence type="ECO:0000259" key="5">
    <source>
        <dbReference type="Pfam" id="PF03178"/>
    </source>
</evidence>
<reference evidence="8 9" key="1">
    <citation type="submission" date="2016-07" db="EMBL/GenBank/DDBJ databases">
        <title>Pervasive Adenine N6-methylation of Active Genes in Fungi.</title>
        <authorList>
            <consortium name="DOE Joint Genome Institute"/>
            <person name="Mondo S.J."/>
            <person name="Dannebaum R.O."/>
            <person name="Kuo R.C."/>
            <person name="Labutti K."/>
            <person name="Haridas S."/>
            <person name="Kuo A."/>
            <person name="Salamov A."/>
            <person name="Ahrendt S.R."/>
            <person name="Lipzen A."/>
            <person name="Sullivan W."/>
            <person name="Andreopoulos W.B."/>
            <person name="Clum A."/>
            <person name="Lindquist E."/>
            <person name="Daum C."/>
            <person name="Ramamoorthy G.K."/>
            <person name="Gryganskyi A."/>
            <person name="Culley D."/>
            <person name="Magnuson J.K."/>
            <person name="James T.Y."/>
            <person name="O'Malley M.A."/>
            <person name="Stajich J.E."/>
            <person name="Spatafora J.W."/>
            <person name="Visel A."/>
            <person name="Grigoriev I.V."/>
        </authorList>
    </citation>
    <scope>NUCLEOTIDE SEQUENCE [LARGE SCALE GENOMIC DNA]</scope>
    <source>
        <strain evidence="8 9">NRRL 2496</strain>
    </source>
</reference>
<dbReference type="Pfam" id="PF03178">
    <property type="entry name" value="CPSF_A"/>
    <property type="match status" value="1"/>
</dbReference>
<dbReference type="PANTHER" id="PTHR10644">
    <property type="entry name" value="DNA REPAIR/RNA PROCESSING CPSF FAMILY"/>
    <property type="match status" value="1"/>
</dbReference>
<organism evidence="8 9">
    <name type="scientific">Syncephalastrum racemosum</name>
    <name type="common">Filamentous fungus</name>
    <dbReference type="NCBI Taxonomy" id="13706"/>
    <lineage>
        <taxon>Eukaryota</taxon>
        <taxon>Fungi</taxon>
        <taxon>Fungi incertae sedis</taxon>
        <taxon>Mucoromycota</taxon>
        <taxon>Mucoromycotina</taxon>
        <taxon>Mucoromycetes</taxon>
        <taxon>Mucorales</taxon>
        <taxon>Syncephalastraceae</taxon>
        <taxon>Syncephalastrum</taxon>
    </lineage>
</organism>
<dbReference type="Pfam" id="PF23726">
    <property type="entry name" value="Beta-prop_RSE1_2nd"/>
    <property type="match status" value="1"/>
</dbReference>
<name>A0A1X2H5X0_SYNRA</name>
<dbReference type="OMA" id="IVDFCLF"/>
<dbReference type="InterPro" id="IPR018846">
    <property type="entry name" value="Beta-prop_RSE1/DDB1/CPSF1_1st"/>
</dbReference>
<evidence type="ECO:0000256" key="1">
    <source>
        <dbReference type="ARBA" id="ARBA00004123"/>
    </source>
</evidence>
<evidence type="ECO:0000259" key="6">
    <source>
        <dbReference type="Pfam" id="PF10433"/>
    </source>
</evidence>
<protein>
    <recommendedName>
        <fullName evidence="3">DNA damage-binding protein 1</fullName>
    </recommendedName>
</protein>
<sequence length="1073" mass="117499">MSVYNYITTLQPSTGSSGCVTGCFLSPNITDLIVSKGSRLEIYREQNGKLLLIEELDLFCRIEGMVTCSILEHGTCSLFILTDRQHYCFLRYEDNKIKTDKKGSLDLQNARLIEHPTVAAWGPTSQTVFVSVFSGYMTMIPVPQRVNAKGKSRAHKAKEIAHVFIEETTATGFTILGTNLNPSVSLIYAEEPDDRRFTKTYDINGSDPSMLINDKDKGRLLHEIQPTSYMLIPVPSPREGIIVVADSSLTYFASVSSSKTQKTIPSMEITAYLLDRAAPSHPPAFLLATSTGDLYRLIVHAKGLKFDKLDGKVPVPLSMAKLEEGLFYGASGVGDSVLFRVVNNSIEIVQHQPSLGPITDFCVFDLDKQGRKTLVSCSGVSQDGSLAVVQSGVGFTEETWLPLPGIERLWTLKIRSPPHELIVISTFFNTHVLKVEANSVHAMSQYGALKLDEQTLYTGLVQNGLLHVTPSHVRLMKPGADGALLDEWRPKDAIHVAAANDRHILVGCETGILICLAIAGTKLVQKCERAFDPIATSVFVDASDLAVVGLWGGPANLQMVELPDMTSLAEYDLNVGNAIPRSILMTDLEGQRYLFVSLSDGQMVHYAVQETQLSERAQVTLGSYTASLSSLTLNGSKLVFAASDHTTLIHSVRRKIIYSAFNLRNIQACANFNEDAFPDAAVFATPEALVFGTVATQPRLHFRKIPLDAMASRLAFHDETKTLAVSTEKMNRDPTTGDESYIGELCIFDAWTYQVLAKHDLLPGEVVDSMTIARMSSHEYDLLFVGTGRTSEADASEVLSGRVLAFSILPTREYALLGAVETVGPVATLRPYMDKVACSIDGTIHVLDDLHPTGDSSQIFKLTPKPQPHLNTLYLDAAKDKDILLAGDLFKSMSVLKMQSQKLESVAADGSAAWMTAVLIMAETLFLGADQGYNVMTLMQDPASTLLHCAGQFRVGDMINRFCPTKDGVLFGTVSGAIGAILPLDEPVYHMLAQLQEILRIRYPDLGVFEHAAWRAFDSGIRRGDAVGFIDGDLVRRFLDLSLDEKKKVAGELSSSVDEVQALIEDLIRRSLL</sequence>
<dbReference type="GO" id="GO:0003676">
    <property type="term" value="F:nucleic acid binding"/>
    <property type="evidence" value="ECO:0007669"/>
    <property type="project" value="InterPro"/>
</dbReference>
<dbReference type="AlphaFoldDB" id="A0A1X2H5X0"/>
<feature type="domain" description="RSE1/DDB1/CPSF1 first beta-propeller" evidence="6">
    <location>
        <begin position="19"/>
        <end position="351"/>
    </location>
</feature>
<dbReference type="InterPro" id="IPR004871">
    <property type="entry name" value="RSE1/DDB1/CPSF1_C"/>
</dbReference>
<dbReference type="Proteomes" id="UP000242180">
    <property type="component" value="Unassembled WGS sequence"/>
</dbReference>
<accession>A0A1X2H5X0</accession>
<evidence type="ECO:0000313" key="9">
    <source>
        <dbReference type="Proteomes" id="UP000242180"/>
    </source>
</evidence>
<evidence type="ECO:0000313" key="8">
    <source>
        <dbReference type="EMBL" id="ORY93875.1"/>
    </source>
</evidence>
<comment type="caution">
    <text evidence="8">The sequence shown here is derived from an EMBL/GenBank/DDBJ whole genome shotgun (WGS) entry which is preliminary data.</text>
</comment>
<gene>
    <name evidence="8" type="ORF">BCR43DRAFT_495484</name>
</gene>
<dbReference type="InterPro" id="IPR011047">
    <property type="entry name" value="Quinoprotein_ADH-like_sf"/>
</dbReference>
<dbReference type="InParanoid" id="A0A1X2H5X0"/>